<keyword evidence="10" id="KW-0906">Nuclear pore complex</keyword>
<evidence type="ECO:0000256" key="5">
    <source>
        <dbReference type="ARBA" id="ARBA00022448"/>
    </source>
</evidence>
<protein>
    <recommendedName>
        <fullName evidence="4">Nuclear pore complex protein Nup98-Nup96</fullName>
    </recommendedName>
</protein>
<keyword evidence="15" id="KW-1185">Reference proteome</keyword>
<comment type="subcellular location">
    <subcellularLocation>
        <location evidence="2">Nucleus membrane</location>
        <topology evidence="2">Peripheral membrane protein</topology>
        <orientation evidence="2">Nucleoplasmic side</orientation>
    </subcellularLocation>
    <subcellularLocation>
        <location evidence="1">Nucleus</location>
        <location evidence="1">Nuclear pore complex</location>
    </subcellularLocation>
</comment>
<feature type="compositionally biased region" description="Low complexity" evidence="12">
    <location>
        <begin position="262"/>
        <end position="275"/>
    </location>
</feature>
<gene>
    <name evidence="14" type="ORF">PHAECO_LOCUS8735</name>
</gene>
<feature type="compositionally biased region" description="Basic and acidic residues" evidence="12">
    <location>
        <begin position="665"/>
        <end position="680"/>
    </location>
</feature>
<dbReference type="GO" id="GO:0006606">
    <property type="term" value="P:protein import into nucleus"/>
    <property type="evidence" value="ECO:0007669"/>
    <property type="project" value="TreeGrafter"/>
</dbReference>
<feature type="domain" description="Peptidase S59" evidence="13">
    <location>
        <begin position="711"/>
        <end position="853"/>
    </location>
</feature>
<feature type="compositionally biased region" description="Polar residues" evidence="12">
    <location>
        <begin position="56"/>
        <end position="67"/>
    </location>
</feature>
<dbReference type="GO" id="GO:0000973">
    <property type="term" value="P:post-transcriptional tethering of RNA polymerase II gene DNA at nuclear periphery"/>
    <property type="evidence" value="ECO:0007669"/>
    <property type="project" value="TreeGrafter"/>
</dbReference>
<evidence type="ECO:0000256" key="12">
    <source>
        <dbReference type="SAM" id="MobiDB-lite"/>
    </source>
</evidence>
<keyword evidence="5" id="KW-0813">Transport</keyword>
<dbReference type="FunFam" id="1.10.10.2360:FF:000001">
    <property type="entry name" value="Nuclear pore complex protein Nup98-Nup96"/>
    <property type="match status" value="1"/>
</dbReference>
<dbReference type="GO" id="GO:0008139">
    <property type="term" value="F:nuclear localization sequence binding"/>
    <property type="evidence" value="ECO:0007669"/>
    <property type="project" value="TreeGrafter"/>
</dbReference>
<dbReference type="InterPro" id="IPR036903">
    <property type="entry name" value="Nup98_auto-Pept-S59_dom_sf"/>
</dbReference>
<dbReference type="InterPro" id="IPR021967">
    <property type="entry name" value="Nup98_C"/>
</dbReference>
<evidence type="ECO:0000256" key="7">
    <source>
        <dbReference type="ARBA" id="ARBA00022816"/>
    </source>
</evidence>
<feature type="region of interest" description="Disordered" evidence="12">
    <location>
        <begin position="230"/>
        <end position="277"/>
    </location>
</feature>
<dbReference type="Proteomes" id="UP001153737">
    <property type="component" value="Chromosome 4"/>
</dbReference>
<feature type="region of interest" description="Disordered" evidence="12">
    <location>
        <begin position="859"/>
        <end position="912"/>
    </location>
</feature>
<dbReference type="SUPFAM" id="SSF82215">
    <property type="entry name" value="C-terminal autoproteolytic domain of nucleoporin nup98"/>
    <property type="match status" value="1"/>
</dbReference>
<dbReference type="Gene3D" id="3.30.1610.10">
    <property type="entry name" value="Peptidase S59, nucleoporin"/>
    <property type="match status" value="1"/>
</dbReference>
<feature type="region of interest" description="Disordered" evidence="12">
    <location>
        <begin position="138"/>
        <end position="170"/>
    </location>
</feature>
<dbReference type="GO" id="GO:0031965">
    <property type="term" value="C:nuclear membrane"/>
    <property type="evidence" value="ECO:0007669"/>
    <property type="project" value="UniProtKB-SubCell"/>
</dbReference>
<dbReference type="PANTHER" id="PTHR23198">
    <property type="entry name" value="NUCLEOPORIN"/>
    <property type="match status" value="1"/>
</dbReference>
<dbReference type="Pfam" id="PF12110">
    <property type="entry name" value="Nup96"/>
    <property type="match status" value="1"/>
</dbReference>
<dbReference type="InterPro" id="IPR037665">
    <property type="entry name" value="Nucleoporin_S59-like"/>
</dbReference>
<reference evidence="14" key="2">
    <citation type="submission" date="2022-10" db="EMBL/GenBank/DDBJ databases">
        <authorList>
            <consortium name="ENA_rothamsted_submissions"/>
            <consortium name="culmorum"/>
            <person name="King R."/>
        </authorList>
    </citation>
    <scope>NUCLEOTIDE SEQUENCE</scope>
</reference>
<accession>A0A9P0DPK1</accession>
<keyword evidence="9" id="KW-0811">Translocation</keyword>
<evidence type="ECO:0000256" key="9">
    <source>
        <dbReference type="ARBA" id="ARBA00023010"/>
    </source>
</evidence>
<organism evidence="14 15">
    <name type="scientific">Phaedon cochleariae</name>
    <name type="common">Mustard beetle</name>
    <dbReference type="NCBI Taxonomy" id="80249"/>
    <lineage>
        <taxon>Eukaryota</taxon>
        <taxon>Metazoa</taxon>
        <taxon>Ecdysozoa</taxon>
        <taxon>Arthropoda</taxon>
        <taxon>Hexapoda</taxon>
        <taxon>Insecta</taxon>
        <taxon>Pterygota</taxon>
        <taxon>Neoptera</taxon>
        <taxon>Endopterygota</taxon>
        <taxon>Coleoptera</taxon>
        <taxon>Polyphaga</taxon>
        <taxon>Cucujiformia</taxon>
        <taxon>Chrysomeloidea</taxon>
        <taxon>Chrysomelidae</taxon>
        <taxon>Chrysomelinae</taxon>
        <taxon>Chrysomelini</taxon>
        <taxon>Phaedon</taxon>
    </lineage>
</organism>
<keyword evidence="6" id="KW-0068">Autocatalytic cleavage</keyword>
<keyword evidence="8" id="KW-0653">Protein transport</keyword>
<keyword evidence="7" id="KW-0509">mRNA transport</keyword>
<dbReference type="GO" id="GO:0003723">
    <property type="term" value="F:RNA binding"/>
    <property type="evidence" value="ECO:0007669"/>
    <property type="project" value="TreeGrafter"/>
</dbReference>
<keyword evidence="11" id="KW-0539">Nucleus</keyword>
<proteinExistence type="inferred from homology"/>
<dbReference type="Gene3D" id="1.10.10.2360">
    <property type="match status" value="1"/>
</dbReference>
<feature type="region of interest" description="Disordered" evidence="12">
    <location>
        <begin position="312"/>
        <end position="333"/>
    </location>
</feature>
<dbReference type="InterPro" id="IPR007230">
    <property type="entry name" value="Nup98_auto-Pept-S59_dom"/>
</dbReference>
<feature type="compositionally biased region" description="Basic and acidic residues" evidence="12">
    <location>
        <begin position="637"/>
        <end position="646"/>
    </location>
</feature>
<dbReference type="GO" id="GO:0051028">
    <property type="term" value="P:mRNA transport"/>
    <property type="evidence" value="ECO:0007669"/>
    <property type="project" value="UniProtKB-KW"/>
</dbReference>
<dbReference type="OrthoDB" id="3797628at2759"/>
<feature type="compositionally biased region" description="Low complexity" evidence="12">
    <location>
        <begin position="236"/>
        <end position="252"/>
    </location>
</feature>
<evidence type="ECO:0000256" key="4">
    <source>
        <dbReference type="ARBA" id="ARBA00013472"/>
    </source>
</evidence>
<feature type="region of interest" description="Disordered" evidence="12">
    <location>
        <begin position="32"/>
        <end position="67"/>
    </location>
</feature>
<evidence type="ECO:0000256" key="11">
    <source>
        <dbReference type="ARBA" id="ARBA00023242"/>
    </source>
</evidence>
<feature type="compositionally biased region" description="Low complexity" evidence="12">
    <location>
        <begin position="138"/>
        <end position="158"/>
    </location>
</feature>
<dbReference type="Pfam" id="PF04096">
    <property type="entry name" value="Nucleoporin2"/>
    <property type="match status" value="1"/>
</dbReference>
<dbReference type="PROSITE" id="PS51434">
    <property type="entry name" value="NUP_C"/>
    <property type="match status" value="1"/>
</dbReference>
<evidence type="ECO:0000256" key="10">
    <source>
        <dbReference type="ARBA" id="ARBA00023132"/>
    </source>
</evidence>
<dbReference type="Pfam" id="PF21240">
    <property type="entry name" value="Nup98_GLEBS"/>
    <property type="match status" value="1"/>
</dbReference>
<comment type="similarity">
    <text evidence="3">Belongs to the nucleoporin GLFG family.</text>
</comment>
<dbReference type="PANTHER" id="PTHR23198:SF6">
    <property type="entry name" value="NUCLEAR PORE COMPLEX PROTEIN NUP98-NUP96"/>
    <property type="match status" value="1"/>
</dbReference>
<feature type="region of interest" description="Disordered" evidence="12">
    <location>
        <begin position="665"/>
        <end position="704"/>
    </location>
</feature>
<evidence type="ECO:0000259" key="13">
    <source>
        <dbReference type="PROSITE" id="PS51434"/>
    </source>
</evidence>
<dbReference type="GO" id="GO:0017056">
    <property type="term" value="F:structural constituent of nuclear pore"/>
    <property type="evidence" value="ECO:0007669"/>
    <property type="project" value="InterPro"/>
</dbReference>
<feature type="region of interest" description="Disordered" evidence="12">
    <location>
        <begin position="630"/>
        <end position="651"/>
    </location>
</feature>
<sequence length="1654" mass="181513">MFSNLNKPAFGATARSTSFGFGAAPAANANPFGQNQLFGKPTTGGFGSPSTSTFGQPATNSLFPSTQAQPTNLFQNANTTFGAQPATQAGFGTTNLFAAQQPSAGGMFNTTASSFGQPAKPAGFGFGAQQPTLFGQQAQQQAQPQQAASMFQPGAAGSLFGGGGFGGQQQQQQAGTVVKFNPVTGTDTMMKSGLTQSINTKHHSITCMKEYENKSFEELRFEDYAANRKGPQQQTAGFGAAPFGAPASSAPSLFGQPDASKAGFGQQTTGFGQAGSAFGQTNTGFGMNAQQQQQQAGGGLFGKPTGLGAPISSTTNFGFGTNTQSANPFGSNQAKPFGSATPLFGTNTTATTQQSAFGTTNMFGKPQDGTAQTFGTTGFRPAATGSSFAFAAPAAAQPQQTTSLFGQQAKPAFGQQQTTTPFAQSPFATNNAFGKPAQAAVGFGTAQPSVFGNSLGNSLMGNTANKPGLFSNTGSTGLFGNTNTGFQQNQGLSMQPQQQQQSFFPSADQNSTNWASFTTDPFGNAPHLAGLEPKVKTSPPSVSATDPKELKSLLDATKKVDTSRGSKLKVVPIKSVKDNLFDGLSPKANDEDTPTDYIKPNCRRLILKNRPPGEGNSPGIMRTDILKLIQSPGGENKNSKDEEKGEFNSSQSKIRTAPLVLSFDHSAKDRLNNSDMERNKSPSVPMTTYADDDSASETAAEPQTHTVSWTGTEYYTLPSMEELAKYVDESGSCLVKGFTIGRKGYGNVYFPDEIDISGLKLEEIVYFRYREINVYPDDTKKPPVGQGLNRRAQVTLDNVYPRRPGTNTLIKDTDELLQMNFAEKLRKVTENKNAKFVDYRPETGSWVFKVEHFSRYGFDDSDEEEQSSQADGAPEGAKKKIAPAVKPGVGLQGQKSSEELPQSAVPKNGLADKDGQMAKLVLDDEIEVDESDHFQGDDDLLQQSMYVDDMSEEDYHTIPTDVPMHLGYDLFETNKNIQVMKSTLFDDGMSDGGSSHVSIIRQYLDIPEDIPRLPVVSEESTPRRRRRGILRPKVEKVYNFAASEVSVGLIQNRSYMDMGIFNGKSFKAGWTKGFNFFSLNCKQGEVDGQLALNTIECGSPKNFDPLIDSLNESLEIVLEESSFTLDDNQIPTFRILKSNSYLEKQTRLFSNCLSKNNNKETRYLHSIWTLADALWGSHEETFSNRRHLLSEWLRANTNFNDSSTSDPKNDIFDHLTVFRIREAADLALEKRCPNLSLIVSQLSVTNRTKIFLQEQIEGWYKSMAANHIGEDMKKVYLLLSGIPVKEEINVFGDVDWKRAFGMHLWYISPAGAPLDVAIDLYGKAFEEQGYAQPPHPPYATGDVEDGPPFDVLYHVLMLYKTRIHRLSSVLNPATHTDDHLDYRLSWLLLQLFLSLEVGIIEDSEKTKLCTSFSNQLESLGEWEYAVFVLLYLQDNRLKRQLVLGVLDRNLSPEIDRAALESESRLVNGMHVPAEWIHRVKGNKTLLSQRYFEAFNHFAHCADHGKANDILVRHLLPGLFINEQYDVVKALIEAIGDGTQDISRWSYEAGLYSDFLELQERFISFKDEDVLRIQMALQSISDRMAFFPVDTDQQKVCVAEMSKRCATVYREVCEKCRTGAFRKSYSDFVEKLVMPPDFKQIEALNLVNRPQCFGC</sequence>
<dbReference type="EMBL" id="OU896710">
    <property type="protein sequence ID" value="CAH1163071.1"/>
    <property type="molecule type" value="Genomic_DNA"/>
</dbReference>
<dbReference type="GO" id="GO:0044614">
    <property type="term" value="C:nuclear pore cytoplasmic filaments"/>
    <property type="evidence" value="ECO:0007669"/>
    <property type="project" value="TreeGrafter"/>
</dbReference>
<evidence type="ECO:0000256" key="2">
    <source>
        <dbReference type="ARBA" id="ARBA00004620"/>
    </source>
</evidence>
<dbReference type="GO" id="GO:0006405">
    <property type="term" value="P:RNA export from nucleus"/>
    <property type="evidence" value="ECO:0007669"/>
    <property type="project" value="TreeGrafter"/>
</dbReference>
<evidence type="ECO:0000256" key="3">
    <source>
        <dbReference type="ARBA" id="ARBA00008926"/>
    </source>
</evidence>
<evidence type="ECO:0000313" key="14">
    <source>
        <dbReference type="EMBL" id="CAH1163071.1"/>
    </source>
</evidence>
<name>A0A9P0DPK1_PHACE</name>
<dbReference type="GO" id="GO:0034398">
    <property type="term" value="P:telomere tethering at nuclear periphery"/>
    <property type="evidence" value="ECO:0007669"/>
    <property type="project" value="TreeGrafter"/>
</dbReference>
<evidence type="ECO:0000256" key="1">
    <source>
        <dbReference type="ARBA" id="ARBA00004567"/>
    </source>
</evidence>
<evidence type="ECO:0000256" key="6">
    <source>
        <dbReference type="ARBA" id="ARBA00022813"/>
    </source>
</evidence>
<evidence type="ECO:0000313" key="15">
    <source>
        <dbReference type="Proteomes" id="UP001153737"/>
    </source>
</evidence>
<reference evidence="14" key="1">
    <citation type="submission" date="2022-01" db="EMBL/GenBank/DDBJ databases">
        <authorList>
            <person name="King R."/>
        </authorList>
    </citation>
    <scope>NUCLEOTIDE SEQUENCE</scope>
</reference>
<dbReference type="Gene3D" id="1.25.40.690">
    <property type="match status" value="1"/>
</dbReference>
<evidence type="ECO:0000256" key="8">
    <source>
        <dbReference type="ARBA" id="ARBA00022927"/>
    </source>
</evidence>